<dbReference type="EMBL" id="CAJHIM010000001">
    <property type="protein sequence ID" value="CAD6490913.1"/>
    <property type="molecule type" value="Genomic_DNA"/>
</dbReference>
<dbReference type="AlphaFoldDB" id="A0A811T5S5"/>
<dbReference type="Proteomes" id="UP000637195">
    <property type="component" value="Unassembled WGS sequence"/>
</dbReference>
<organism evidence="1 2">
    <name type="scientific">Candidatus Argoarchaeum ethanivorans</name>
    <dbReference type="NCBI Taxonomy" id="2608793"/>
    <lineage>
        <taxon>Archaea</taxon>
        <taxon>Methanobacteriati</taxon>
        <taxon>Methanobacteriota</taxon>
        <taxon>Stenosarchaea group</taxon>
        <taxon>Methanomicrobia</taxon>
        <taxon>Methanosarcinales</taxon>
        <taxon>Methanosarcinales incertae sedis</taxon>
        <taxon>GOM Arc I cluster</taxon>
        <taxon>Candidatus Argoarchaeum</taxon>
    </lineage>
</organism>
<evidence type="ECO:0000313" key="1">
    <source>
        <dbReference type="EMBL" id="CAD6490913.1"/>
    </source>
</evidence>
<accession>A0A811T5S5</accession>
<protein>
    <submittedName>
        <fullName evidence="1">Uncharacterized protein</fullName>
    </submittedName>
</protein>
<gene>
    <name evidence="1" type="ORF">ANIMEMIM_00038</name>
</gene>
<evidence type="ECO:0000313" key="2">
    <source>
        <dbReference type="Proteomes" id="UP000637195"/>
    </source>
</evidence>
<sequence>MGNMSQITDHILPPEGREEFGIGISDFDPLLRGGEIEAFGIDAAEGLRGGGCGLCCHGSFP</sequence>
<comment type="caution">
    <text evidence="1">The sequence shown here is derived from an EMBL/GenBank/DDBJ whole genome shotgun (WGS) entry which is preliminary data.</text>
</comment>
<name>A0A811T5S5_9EURY</name>
<reference evidence="1" key="1">
    <citation type="submission" date="2020-10" db="EMBL/GenBank/DDBJ databases">
        <authorList>
            <person name="Hahn C.J."/>
            <person name="Laso-Perez R."/>
            <person name="Vulcano F."/>
            <person name="Vaziourakis K.-M."/>
            <person name="Stokke R."/>
            <person name="Steen I.H."/>
            <person name="Teske A."/>
            <person name="Boetius A."/>
            <person name="Liebeke M."/>
            <person name="Amann R."/>
            <person name="Knittel K."/>
        </authorList>
    </citation>
    <scope>NUCLEOTIDE SEQUENCE</scope>
    <source>
        <strain evidence="1">Gfbio:e3339647-f889-4370-9287-4fb5cb688e4c:AG393N10_GoMArc1</strain>
    </source>
</reference>
<proteinExistence type="predicted"/>